<dbReference type="PANTHER" id="PTHR30097:SF15">
    <property type="entry name" value="CATION EFFLUX SYSTEM PROTEIN CUSB"/>
    <property type="match status" value="1"/>
</dbReference>
<dbReference type="Pfam" id="PF25919">
    <property type="entry name" value="BSH_CusB"/>
    <property type="match status" value="1"/>
</dbReference>
<dbReference type="InterPro" id="IPR058790">
    <property type="entry name" value="BSH_CusB"/>
</dbReference>
<dbReference type="InterPro" id="IPR045800">
    <property type="entry name" value="HMBD"/>
</dbReference>
<dbReference type="Proteomes" id="UP000265560">
    <property type="component" value="Chromosome"/>
</dbReference>
<dbReference type="Pfam" id="PF25954">
    <property type="entry name" value="Beta-barrel_RND_2"/>
    <property type="match status" value="1"/>
</dbReference>
<feature type="domain" description="CusB-like beta-barrel" evidence="6">
    <location>
        <begin position="251"/>
        <end position="328"/>
    </location>
</feature>
<evidence type="ECO:0000259" key="3">
    <source>
        <dbReference type="Pfam" id="PF19335"/>
    </source>
</evidence>
<dbReference type="GO" id="GO:0016020">
    <property type="term" value="C:membrane"/>
    <property type="evidence" value="ECO:0007669"/>
    <property type="project" value="InterPro"/>
</dbReference>
<dbReference type="InterPro" id="IPR042230">
    <property type="entry name" value="CusF_sf"/>
</dbReference>
<dbReference type="Pfam" id="PF25975">
    <property type="entry name" value="CzcB_C"/>
    <property type="match status" value="1"/>
</dbReference>
<accession>A0A385Z2S8</accession>
<dbReference type="GO" id="GO:0030288">
    <property type="term" value="C:outer membrane-bounded periplasmic space"/>
    <property type="evidence" value="ECO:0007669"/>
    <property type="project" value="TreeGrafter"/>
</dbReference>
<evidence type="ECO:0000256" key="2">
    <source>
        <dbReference type="ARBA" id="ARBA00022448"/>
    </source>
</evidence>
<dbReference type="NCBIfam" id="TIGR01730">
    <property type="entry name" value="RND_mfp"/>
    <property type="match status" value="1"/>
</dbReference>
<dbReference type="PANTHER" id="PTHR30097">
    <property type="entry name" value="CATION EFFLUX SYSTEM PROTEIN CUSB"/>
    <property type="match status" value="1"/>
</dbReference>
<dbReference type="InterPro" id="IPR058791">
    <property type="entry name" value="3HB_CusB"/>
</dbReference>
<keyword evidence="2" id="KW-0813">Transport</keyword>
<dbReference type="Gene3D" id="6.10.140.730">
    <property type="match status" value="1"/>
</dbReference>
<dbReference type="AlphaFoldDB" id="A0A385Z2S8"/>
<dbReference type="InterPro" id="IPR006143">
    <property type="entry name" value="RND_pump_MFP"/>
</dbReference>
<feature type="domain" description="CzcB-like C-terminal circularly permuted SH3-like" evidence="7">
    <location>
        <begin position="336"/>
        <end position="394"/>
    </location>
</feature>
<dbReference type="Pfam" id="PF11604">
    <property type="entry name" value="CusF_Ec"/>
    <property type="match status" value="1"/>
</dbReference>
<protein>
    <submittedName>
        <fullName evidence="8">Efflux RND transporter periplasmic adaptor subunit</fullName>
    </submittedName>
</protein>
<dbReference type="EMBL" id="CP032419">
    <property type="protein sequence ID" value="AYC33074.1"/>
    <property type="molecule type" value="Genomic_DNA"/>
</dbReference>
<feature type="domain" description="Heavy metal binding" evidence="3">
    <location>
        <begin position="53"/>
        <end position="79"/>
    </location>
</feature>
<dbReference type="RefSeq" id="WP_119893693.1">
    <property type="nucleotide sequence ID" value="NZ_CP032419.1"/>
</dbReference>
<dbReference type="GO" id="GO:0015679">
    <property type="term" value="P:plasma membrane copper ion transport"/>
    <property type="evidence" value="ECO:0007669"/>
    <property type="project" value="TreeGrafter"/>
</dbReference>
<dbReference type="Gene3D" id="2.40.420.20">
    <property type="match status" value="1"/>
</dbReference>
<dbReference type="InterPro" id="IPR051909">
    <property type="entry name" value="MFP_Cation_Efflux"/>
</dbReference>
<dbReference type="InterPro" id="IPR021647">
    <property type="entry name" value="CusF_Ec"/>
</dbReference>
<comment type="similarity">
    <text evidence="1">Belongs to the membrane fusion protein (MFP) (TC 8.A.1) family.</text>
</comment>
<evidence type="ECO:0000259" key="5">
    <source>
        <dbReference type="Pfam" id="PF25919"/>
    </source>
</evidence>
<evidence type="ECO:0000313" key="8">
    <source>
        <dbReference type="EMBL" id="AYC33074.1"/>
    </source>
</evidence>
<evidence type="ECO:0000259" key="4">
    <source>
        <dbReference type="Pfam" id="PF25869"/>
    </source>
</evidence>
<reference evidence="8" key="1">
    <citation type="submission" date="2018-09" db="EMBL/GenBank/DDBJ databases">
        <authorList>
            <person name="Parvin R."/>
            <person name="Begum J.A."/>
            <person name="Chowdhury E.H."/>
            <person name="Islam M.R."/>
            <person name="Harder T."/>
        </authorList>
    </citation>
    <scope>NUCLEOTIDE SEQUENCE</scope>
    <source>
        <strain evidence="8">K2W31S-8</strain>
    </source>
</reference>
<evidence type="ECO:0000313" key="9">
    <source>
        <dbReference type="Proteomes" id="UP000265560"/>
    </source>
</evidence>
<dbReference type="SUPFAM" id="SSF111369">
    <property type="entry name" value="HlyD-like secretion proteins"/>
    <property type="match status" value="1"/>
</dbReference>
<dbReference type="GO" id="GO:0022857">
    <property type="term" value="F:transmembrane transporter activity"/>
    <property type="evidence" value="ECO:0007669"/>
    <property type="project" value="InterPro"/>
</dbReference>
<evidence type="ECO:0000259" key="6">
    <source>
        <dbReference type="Pfam" id="PF25954"/>
    </source>
</evidence>
<dbReference type="KEGG" id="pcav:D3880_12175"/>
<keyword evidence="9" id="KW-1185">Reference proteome</keyword>
<dbReference type="OrthoDB" id="9806939at2"/>
<dbReference type="Pfam" id="PF25869">
    <property type="entry name" value="3HB_CusB"/>
    <property type="match status" value="1"/>
</dbReference>
<dbReference type="Pfam" id="PF19335">
    <property type="entry name" value="HMBD"/>
    <property type="match status" value="1"/>
</dbReference>
<dbReference type="GO" id="GO:0060003">
    <property type="term" value="P:copper ion export"/>
    <property type="evidence" value="ECO:0007669"/>
    <property type="project" value="TreeGrafter"/>
</dbReference>
<dbReference type="Gene3D" id="2.40.50.320">
    <property type="entry name" value="Copper binding periplasmic protein CusF"/>
    <property type="match status" value="1"/>
</dbReference>
<dbReference type="Gene3D" id="2.40.30.170">
    <property type="match status" value="1"/>
</dbReference>
<sequence length="494" mass="52201">MTARIWQGALLTGLSVVLGVAGGYWFAQQRMDGMPSAATEPGAAAQDQRQVLYWYDPMYPQQKFDKPGKSPFMDMELVPQYADAAADSAAISIDPSLTQNLGLRLAPVTRGALASNLEVVGVLAFNERDIAVVQARTAGFVERVYARAPGDLLTANAPLADLLVPEWAAAQEEFLALKRSGDAGLLAAARQRLRLTGMPTALIAQVERSGKPLPVLTLTSPIAGVLQELDVRAGMSVAAGDTLARVNGLSSVWLAVAVPEAEVGAIAVGQAVEARLPAFPGEVLGGTVSAVLPETNPDSRTVRVRVELPNPDGRLRPGLTAQVRLNRSTEQSLLWVPSEAVIRTGRRALVMLAEDGGRYRPVEVQLGRENEGKTVVLQGLEEGQQVVASGQFLLDSEASLKGIVANPAPMPEPAIAGPALHEAEGQIVEITNQGVTLAHGPFKTLGMPGMTMTFPLADPALMLGVKAGDKVRVAVRQTDDGLVIERLQKLGGQP</sequence>
<feature type="domain" description="CusB-like three alpha-helical bundle" evidence="4">
    <location>
        <begin position="166"/>
        <end position="212"/>
    </location>
</feature>
<dbReference type="InterPro" id="IPR058792">
    <property type="entry name" value="Beta-barrel_RND_2"/>
</dbReference>
<feature type="domain" description="CusB-like barrel-sandwich hybrid" evidence="5">
    <location>
        <begin position="130"/>
        <end position="247"/>
    </location>
</feature>
<dbReference type="InterPro" id="IPR058649">
    <property type="entry name" value="CzcB_C"/>
</dbReference>
<dbReference type="FunFam" id="2.40.30.170:FF:000010">
    <property type="entry name" value="Efflux RND transporter periplasmic adaptor subunit"/>
    <property type="match status" value="1"/>
</dbReference>
<gene>
    <name evidence="8" type="ORF">D3880_12175</name>
</gene>
<dbReference type="GO" id="GO:0046914">
    <property type="term" value="F:transition metal ion binding"/>
    <property type="evidence" value="ECO:0007669"/>
    <property type="project" value="TreeGrafter"/>
</dbReference>
<name>A0A385Z2S8_9PSED</name>
<evidence type="ECO:0000256" key="1">
    <source>
        <dbReference type="ARBA" id="ARBA00009477"/>
    </source>
</evidence>
<proteinExistence type="inferred from homology"/>
<evidence type="ECO:0000259" key="7">
    <source>
        <dbReference type="Pfam" id="PF25975"/>
    </source>
</evidence>
<organism evidence="8 9">
    <name type="scientific">Pseudomonas cavernae</name>
    <dbReference type="NCBI Taxonomy" id="2320867"/>
    <lineage>
        <taxon>Bacteria</taxon>
        <taxon>Pseudomonadati</taxon>
        <taxon>Pseudomonadota</taxon>
        <taxon>Gammaproteobacteria</taxon>
        <taxon>Pseudomonadales</taxon>
        <taxon>Pseudomonadaceae</taxon>
        <taxon>Pseudomonas</taxon>
    </lineage>
</organism>